<reference evidence="3" key="2">
    <citation type="submission" date="2017-02" db="UniProtKB">
        <authorList>
            <consortium name="WormBaseParasite"/>
        </authorList>
    </citation>
    <scope>IDENTIFICATION</scope>
</reference>
<keyword evidence="1" id="KW-0732">Signal</keyword>
<keyword evidence="2" id="KW-1185">Reference proteome</keyword>
<evidence type="ECO:0000313" key="2">
    <source>
        <dbReference type="Proteomes" id="UP000035642"/>
    </source>
</evidence>
<name>A0A0K0DNE4_ANGCA</name>
<dbReference type="Proteomes" id="UP000035642">
    <property type="component" value="Unassembled WGS sequence"/>
</dbReference>
<protein>
    <submittedName>
        <fullName evidence="3">Uncharacterized protein</fullName>
    </submittedName>
</protein>
<feature type="signal peptide" evidence="1">
    <location>
        <begin position="1"/>
        <end position="28"/>
    </location>
</feature>
<accession>A0A0K0DNE4</accession>
<dbReference type="AlphaFoldDB" id="A0A0K0DNE4"/>
<feature type="chain" id="PRO_5005326910" evidence="1">
    <location>
        <begin position="29"/>
        <end position="230"/>
    </location>
</feature>
<evidence type="ECO:0000256" key="1">
    <source>
        <dbReference type="SAM" id="SignalP"/>
    </source>
</evidence>
<organism evidence="2 3">
    <name type="scientific">Angiostrongylus cantonensis</name>
    <name type="common">Rat lungworm</name>
    <dbReference type="NCBI Taxonomy" id="6313"/>
    <lineage>
        <taxon>Eukaryota</taxon>
        <taxon>Metazoa</taxon>
        <taxon>Ecdysozoa</taxon>
        <taxon>Nematoda</taxon>
        <taxon>Chromadorea</taxon>
        <taxon>Rhabditida</taxon>
        <taxon>Rhabditina</taxon>
        <taxon>Rhabditomorpha</taxon>
        <taxon>Strongyloidea</taxon>
        <taxon>Metastrongylidae</taxon>
        <taxon>Angiostrongylus</taxon>
    </lineage>
</organism>
<proteinExistence type="predicted"/>
<reference evidence="2" key="1">
    <citation type="submission" date="2012-09" db="EMBL/GenBank/DDBJ databases">
        <authorList>
            <person name="Martin A.A."/>
        </authorList>
    </citation>
    <scope>NUCLEOTIDE SEQUENCE</scope>
</reference>
<dbReference type="WBParaSite" id="ACAC_0001327901-mRNA-1">
    <property type="protein sequence ID" value="ACAC_0001327901-mRNA-1"/>
    <property type="gene ID" value="ACAC_0001327901"/>
</dbReference>
<sequence length="230" mass="25429">MAAGRLRIGVGLTALLILVNLLSTPINACEKEIEDDVCPQREGFDKDCEQRCQQEYPHRLSSACHLRSTGTLLSFFGIKSFICKCKLPEQFCNAANENTIQRRSFSLQDLTYHSTLVPLSANAACTKPTTSSLSCRDDYGELECAWQRSEGEWYVAEPRSTMPFAAGEAPIRRYLVGVATGGSGTLQLHTCPGKQCVLHRFKLLSNNDLNRALLCGFGERDSKNLAWAMG</sequence>
<evidence type="ECO:0000313" key="3">
    <source>
        <dbReference type="WBParaSite" id="ACAC_0001327901-mRNA-1"/>
    </source>
</evidence>